<reference evidence="1 2" key="1">
    <citation type="submission" date="2021-06" db="EMBL/GenBank/DDBJ databases">
        <title>Caerostris extrusa draft genome.</title>
        <authorList>
            <person name="Kono N."/>
            <person name="Arakawa K."/>
        </authorList>
    </citation>
    <scope>NUCLEOTIDE SEQUENCE [LARGE SCALE GENOMIC DNA]</scope>
</reference>
<comment type="caution">
    <text evidence="1">The sequence shown here is derived from an EMBL/GenBank/DDBJ whole genome shotgun (WGS) entry which is preliminary data.</text>
</comment>
<proteinExistence type="predicted"/>
<dbReference type="AlphaFoldDB" id="A0AAV4Q9T3"/>
<organism evidence="1 2">
    <name type="scientific">Caerostris extrusa</name>
    <name type="common">Bark spider</name>
    <name type="synonym">Caerostris bankana</name>
    <dbReference type="NCBI Taxonomy" id="172846"/>
    <lineage>
        <taxon>Eukaryota</taxon>
        <taxon>Metazoa</taxon>
        <taxon>Ecdysozoa</taxon>
        <taxon>Arthropoda</taxon>
        <taxon>Chelicerata</taxon>
        <taxon>Arachnida</taxon>
        <taxon>Araneae</taxon>
        <taxon>Araneomorphae</taxon>
        <taxon>Entelegynae</taxon>
        <taxon>Araneoidea</taxon>
        <taxon>Araneidae</taxon>
        <taxon>Caerostris</taxon>
    </lineage>
</organism>
<keyword evidence="2" id="KW-1185">Reference proteome</keyword>
<accession>A0AAV4Q9T3</accession>
<protein>
    <submittedName>
        <fullName evidence="1">Uncharacterized protein</fullName>
    </submittedName>
</protein>
<evidence type="ECO:0000313" key="2">
    <source>
        <dbReference type="Proteomes" id="UP001054945"/>
    </source>
</evidence>
<dbReference type="Proteomes" id="UP001054945">
    <property type="component" value="Unassembled WGS sequence"/>
</dbReference>
<name>A0AAV4Q9T3_CAEEX</name>
<dbReference type="EMBL" id="BPLR01005838">
    <property type="protein sequence ID" value="GIY05399.1"/>
    <property type="molecule type" value="Genomic_DNA"/>
</dbReference>
<gene>
    <name evidence="1" type="ORF">CEXT_607941</name>
</gene>
<sequence length="108" mass="12159">MPLSSAKSIFLVSFYLTFPPIKIPINLQANQTAKPLILLNNLGFVKRKKRESFTIHNSKILRAQNVSFLSTLSEIRLLRILAYGSSLCIILLTGNSVCEVHFGALWLR</sequence>
<evidence type="ECO:0000313" key="1">
    <source>
        <dbReference type="EMBL" id="GIY05399.1"/>
    </source>
</evidence>